<keyword evidence="2" id="KW-0472">Membrane</keyword>
<feature type="transmembrane region" description="Helical" evidence="2">
    <location>
        <begin position="142"/>
        <end position="165"/>
    </location>
</feature>
<keyword evidence="2" id="KW-0812">Transmembrane</keyword>
<comment type="caution">
    <text evidence="4">The sequence shown here is derived from an EMBL/GenBank/DDBJ whole genome shotgun (WGS) entry which is preliminary data.</text>
</comment>
<evidence type="ECO:0000256" key="2">
    <source>
        <dbReference type="SAM" id="Phobius"/>
    </source>
</evidence>
<name>A0AAU9X294_9CNID</name>
<dbReference type="Pfam" id="PF07690">
    <property type="entry name" value="MFS_1"/>
    <property type="match status" value="1"/>
</dbReference>
<dbReference type="CDD" id="cd17352">
    <property type="entry name" value="MFS_MCT_SLC16"/>
    <property type="match status" value="1"/>
</dbReference>
<dbReference type="SUPFAM" id="SSF103473">
    <property type="entry name" value="MFS general substrate transporter"/>
    <property type="match status" value="1"/>
</dbReference>
<keyword evidence="2" id="KW-1133">Transmembrane helix</keyword>
<reference evidence="4 5" key="1">
    <citation type="submission" date="2022-05" db="EMBL/GenBank/DDBJ databases">
        <authorList>
            <consortium name="Genoscope - CEA"/>
            <person name="William W."/>
        </authorList>
    </citation>
    <scope>NUCLEOTIDE SEQUENCE [LARGE SCALE GENOMIC DNA]</scope>
</reference>
<comment type="subcellular location">
    <subcellularLocation>
        <location evidence="1">Membrane</location>
        <topology evidence="1">Multi-pass membrane protein</topology>
    </subcellularLocation>
</comment>
<feature type="transmembrane region" description="Helical" evidence="2">
    <location>
        <begin position="87"/>
        <end position="109"/>
    </location>
</feature>
<organism evidence="4 5">
    <name type="scientific">Pocillopora meandrina</name>
    <dbReference type="NCBI Taxonomy" id="46732"/>
    <lineage>
        <taxon>Eukaryota</taxon>
        <taxon>Metazoa</taxon>
        <taxon>Cnidaria</taxon>
        <taxon>Anthozoa</taxon>
        <taxon>Hexacorallia</taxon>
        <taxon>Scleractinia</taxon>
        <taxon>Astrocoeniina</taxon>
        <taxon>Pocilloporidae</taxon>
        <taxon>Pocillopora</taxon>
    </lineage>
</organism>
<feature type="transmembrane region" description="Helical" evidence="2">
    <location>
        <begin position="408"/>
        <end position="430"/>
    </location>
</feature>
<proteinExistence type="predicted"/>
<dbReference type="Gene3D" id="1.20.1250.20">
    <property type="entry name" value="MFS general substrate transporter like domains"/>
    <property type="match status" value="2"/>
</dbReference>
<sequence>MRQLKTIRENVKMACNNYEEKFDVSNAPSKQKVAETNGSHPLPDGGWGWVVCLGVFMVNFLTVGQQNCAGVVYDALMEKYSTSRGETAWVASLASSMMYLFSAVGTSLAERFGSRLVVIIGSFVSAVGLLASSFATTLAPLYATYGVVWGLGASLGLFPSLVMLTKYFQRRLALVSGIALAGAASGTLVYGPIIEKLSSKFGVSTTFRILAGLQSLMLLSALTFSPVSSATRRNQQPQNREFYLSFFRSKAYIIWVVAQCIFMVVFLVPFVHLVRFAEDKGVTKSSASFLTGYLAIGGLLGSLALGALCDYPQFNRVKVCPATLLCIAISTSAVTMATKYEWIAVYAFTFGVCDGCYEMLLPVITRDIVGVKNVGHAIGALYCLMAFPKTLGPPMVGWIFDASKSYNVSFYVTGGVALIAAIVMYTVNWVKFNDVNEERIIRERLLPYNETSGSNRSIQYT</sequence>
<feature type="transmembrane region" description="Helical" evidence="2">
    <location>
        <begin position="252"/>
        <end position="274"/>
    </location>
</feature>
<accession>A0AAU9X294</accession>
<evidence type="ECO:0000259" key="3">
    <source>
        <dbReference type="PROSITE" id="PS50850"/>
    </source>
</evidence>
<dbReference type="InterPro" id="IPR050327">
    <property type="entry name" value="Proton-linked_MCT"/>
</dbReference>
<feature type="transmembrane region" description="Helical" evidence="2">
    <location>
        <begin position="206"/>
        <end position="231"/>
    </location>
</feature>
<feature type="transmembrane region" description="Helical" evidence="2">
    <location>
        <begin position="116"/>
        <end position="136"/>
    </location>
</feature>
<feature type="transmembrane region" description="Helical" evidence="2">
    <location>
        <begin position="172"/>
        <end position="194"/>
    </location>
</feature>
<dbReference type="AlphaFoldDB" id="A0AAU9X294"/>
<dbReference type="InterPro" id="IPR036259">
    <property type="entry name" value="MFS_trans_sf"/>
</dbReference>
<dbReference type="PANTHER" id="PTHR11360">
    <property type="entry name" value="MONOCARBOXYLATE TRANSPORTER"/>
    <property type="match status" value="1"/>
</dbReference>
<feature type="transmembrane region" description="Helical" evidence="2">
    <location>
        <begin position="286"/>
        <end position="307"/>
    </location>
</feature>
<evidence type="ECO:0000256" key="1">
    <source>
        <dbReference type="ARBA" id="ARBA00004141"/>
    </source>
</evidence>
<evidence type="ECO:0000313" key="4">
    <source>
        <dbReference type="EMBL" id="CAH3134544.1"/>
    </source>
</evidence>
<dbReference type="PANTHER" id="PTHR11360:SF251">
    <property type="entry name" value="MAJOR FACILITATOR SUPERFAMILY (MFS) PROFILE DOMAIN-CONTAINING PROTEIN"/>
    <property type="match status" value="1"/>
</dbReference>
<protein>
    <recommendedName>
        <fullName evidence="3">Major facilitator superfamily (MFS) profile domain-containing protein</fullName>
    </recommendedName>
</protein>
<gene>
    <name evidence="4" type="ORF">PMEA_00015514</name>
</gene>
<dbReference type="InterPro" id="IPR011701">
    <property type="entry name" value="MFS"/>
</dbReference>
<dbReference type="GO" id="GO:0022857">
    <property type="term" value="F:transmembrane transporter activity"/>
    <property type="evidence" value="ECO:0007669"/>
    <property type="project" value="InterPro"/>
</dbReference>
<dbReference type="Proteomes" id="UP001159428">
    <property type="component" value="Unassembled WGS sequence"/>
</dbReference>
<evidence type="ECO:0000313" key="5">
    <source>
        <dbReference type="Proteomes" id="UP001159428"/>
    </source>
</evidence>
<dbReference type="GO" id="GO:0016020">
    <property type="term" value="C:membrane"/>
    <property type="evidence" value="ECO:0007669"/>
    <property type="project" value="UniProtKB-SubCell"/>
</dbReference>
<keyword evidence="5" id="KW-1185">Reference proteome</keyword>
<dbReference type="InterPro" id="IPR020846">
    <property type="entry name" value="MFS_dom"/>
</dbReference>
<feature type="transmembrane region" description="Helical" evidence="2">
    <location>
        <begin position="47"/>
        <end position="67"/>
    </location>
</feature>
<feature type="transmembrane region" description="Helical" evidence="2">
    <location>
        <begin position="343"/>
        <end position="361"/>
    </location>
</feature>
<feature type="transmembrane region" description="Helical" evidence="2">
    <location>
        <begin position="319"/>
        <end position="337"/>
    </location>
</feature>
<dbReference type="PROSITE" id="PS50850">
    <property type="entry name" value="MFS"/>
    <property type="match status" value="1"/>
</dbReference>
<feature type="domain" description="Major facilitator superfamily (MFS) profile" evidence="3">
    <location>
        <begin position="51"/>
        <end position="432"/>
    </location>
</feature>
<dbReference type="EMBL" id="CALNXJ010000028">
    <property type="protein sequence ID" value="CAH3134544.1"/>
    <property type="molecule type" value="Genomic_DNA"/>
</dbReference>